<dbReference type="Proteomes" id="UP001396334">
    <property type="component" value="Unassembled WGS sequence"/>
</dbReference>
<dbReference type="EMBL" id="JBBPBN010000047">
    <property type="protein sequence ID" value="KAK8994846.1"/>
    <property type="molecule type" value="Genomic_DNA"/>
</dbReference>
<feature type="signal peptide" evidence="1">
    <location>
        <begin position="1"/>
        <end position="26"/>
    </location>
</feature>
<dbReference type="Pfam" id="PF25268">
    <property type="entry name" value="DUF7866"/>
    <property type="match status" value="1"/>
</dbReference>
<feature type="chain" id="PRO_5047325262" description="DUF7866 domain-containing protein" evidence="1">
    <location>
        <begin position="27"/>
        <end position="146"/>
    </location>
</feature>
<organism evidence="3 4">
    <name type="scientific">Hibiscus sabdariffa</name>
    <name type="common">roselle</name>
    <dbReference type="NCBI Taxonomy" id="183260"/>
    <lineage>
        <taxon>Eukaryota</taxon>
        <taxon>Viridiplantae</taxon>
        <taxon>Streptophyta</taxon>
        <taxon>Embryophyta</taxon>
        <taxon>Tracheophyta</taxon>
        <taxon>Spermatophyta</taxon>
        <taxon>Magnoliopsida</taxon>
        <taxon>eudicotyledons</taxon>
        <taxon>Gunneridae</taxon>
        <taxon>Pentapetalae</taxon>
        <taxon>rosids</taxon>
        <taxon>malvids</taxon>
        <taxon>Malvales</taxon>
        <taxon>Malvaceae</taxon>
        <taxon>Malvoideae</taxon>
        <taxon>Hibiscus</taxon>
    </lineage>
</organism>
<evidence type="ECO:0000259" key="2">
    <source>
        <dbReference type="Pfam" id="PF25268"/>
    </source>
</evidence>
<keyword evidence="1" id="KW-0732">Signal</keyword>
<sequence>MKSAHGVTLFLLFLLFSAHVFNYSESTQVNGSSEMVPLVDVKMTMMMFNESRRKLGSFQICAACTCCGGAKGVCLPSPCCYAINCNIPNRPFGFCSFTPKTCSGVLPLFAVVPRERKSGAAWNVLPVSAGHALKIRGFVGGNDMIV</sequence>
<gene>
    <name evidence="3" type="ORF">V6N11_045915</name>
</gene>
<keyword evidence="4" id="KW-1185">Reference proteome</keyword>
<dbReference type="InterPro" id="IPR057188">
    <property type="entry name" value="DUF7866"/>
</dbReference>
<protein>
    <recommendedName>
        <fullName evidence="2">DUF7866 domain-containing protein</fullName>
    </recommendedName>
</protein>
<evidence type="ECO:0000313" key="4">
    <source>
        <dbReference type="Proteomes" id="UP001396334"/>
    </source>
</evidence>
<comment type="caution">
    <text evidence="3">The sequence shown here is derived from an EMBL/GenBank/DDBJ whole genome shotgun (WGS) entry which is preliminary data.</text>
</comment>
<feature type="domain" description="DUF7866" evidence="2">
    <location>
        <begin position="57"/>
        <end position="103"/>
    </location>
</feature>
<evidence type="ECO:0000313" key="3">
    <source>
        <dbReference type="EMBL" id="KAK8994846.1"/>
    </source>
</evidence>
<proteinExistence type="predicted"/>
<evidence type="ECO:0000256" key="1">
    <source>
        <dbReference type="SAM" id="SignalP"/>
    </source>
</evidence>
<dbReference type="PANTHER" id="PTHR33786">
    <property type="entry name" value="UBIQUITIN CARBOXYL-TERMINAL HYDROLASE"/>
    <property type="match status" value="1"/>
</dbReference>
<name>A0ABR2Q2Z7_9ROSI</name>
<dbReference type="PANTHER" id="PTHR33786:SF2">
    <property type="entry name" value="UBIQUITIN CARBOXYL-TERMINAL HYDROLASE"/>
    <property type="match status" value="1"/>
</dbReference>
<accession>A0ABR2Q2Z7</accession>
<reference evidence="3 4" key="1">
    <citation type="journal article" date="2024" name="G3 (Bethesda)">
        <title>Genome assembly of Hibiscus sabdariffa L. provides insights into metabolisms of medicinal natural products.</title>
        <authorList>
            <person name="Kim T."/>
        </authorList>
    </citation>
    <scope>NUCLEOTIDE SEQUENCE [LARGE SCALE GENOMIC DNA]</scope>
    <source>
        <strain evidence="3">TK-2024</strain>
        <tissue evidence="3">Old leaves</tissue>
    </source>
</reference>